<evidence type="ECO:0000259" key="7">
    <source>
        <dbReference type="Pfam" id="PF02558"/>
    </source>
</evidence>
<protein>
    <recommendedName>
        <fullName evidence="2">2-dehydropantoate 2-reductase</fullName>
        <ecNumber evidence="2">1.1.1.169</ecNumber>
    </recommendedName>
    <alternativeName>
        <fullName evidence="5">Ketopantoate reductase</fullName>
    </alternativeName>
</protein>
<evidence type="ECO:0000256" key="4">
    <source>
        <dbReference type="ARBA" id="ARBA00023002"/>
    </source>
</evidence>
<dbReference type="InterPro" id="IPR036291">
    <property type="entry name" value="NAD(P)-bd_dom_sf"/>
</dbReference>
<accession>M3C811</accession>
<dbReference type="Gene3D" id="3.40.50.720">
    <property type="entry name" value="NAD(P)-binding Rossmann-like Domain"/>
    <property type="match status" value="1"/>
</dbReference>
<evidence type="ECO:0000256" key="1">
    <source>
        <dbReference type="ARBA" id="ARBA00007870"/>
    </source>
</evidence>
<dbReference type="eggNOG" id="ENOG502QPT5">
    <property type="taxonomic scope" value="Eukaryota"/>
</dbReference>
<keyword evidence="3" id="KW-0521">NADP</keyword>
<dbReference type="RefSeq" id="XP_016756151.1">
    <property type="nucleotide sequence ID" value="XM_016907382.1"/>
</dbReference>
<keyword evidence="4" id="KW-0560">Oxidoreductase</keyword>
<sequence length="519" mass="56795">MATKAKAQEEQHAMGSGSGRGEGGGGGGEGGVAEEQVDARTMEALRAAMSPADRQYAAQKNVPRRIHIVGTGSIGKLVAHSLRGIPDPPPVTLIFHRYKLLQAWNWSSKVITVQDGEFTVPRGGFDVELAPEARVQYGNVLQEGKPDVYSLSDQTGLKPHQVAKIVADQQRESAKPDGEEEAQEKKVDSKPVAAEEPQSPSRKPQPGDYPTSDEPIHNLIVCTKTIRTVAALAALRHRITKDTTICFLQNGMGVIDDINTTLFPDESTRPQYLQGIVTHGANVPLQKALADPFFVVHAGHGTIALGAVVPPKSHSRPATPTGYGTENPGKLDEKDVNELQPTGRYIVRTLTRAPVLQCVAFTPLELFQLQLEKVAINSVLNPLTALLDNRNGTILYTFALTRTMRLMIAETSLIIRSLPELRGIPNVPNRFSAERLETLVVSVANQTRDNISSMLADVRRGAQTEIEYINGYIIKRGEEMNIKAIVNYAIMQVVVGKALMSQREYESEVPMQKRDVNRE</sequence>
<dbReference type="EC" id="1.1.1.169" evidence="2"/>
<feature type="region of interest" description="Disordered" evidence="6">
    <location>
        <begin position="309"/>
        <end position="335"/>
    </location>
</feature>
<feature type="compositionally biased region" description="Basic and acidic residues" evidence="6">
    <location>
        <begin position="1"/>
        <end position="12"/>
    </location>
</feature>
<dbReference type="InterPro" id="IPR013328">
    <property type="entry name" value="6PGD_dom2"/>
</dbReference>
<feature type="region of interest" description="Disordered" evidence="6">
    <location>
        <begin position="1"/>
        <end position="34"/>
    </location>
</feature>
<dbReference type="STRING" id="692275.M3C811"/>
<dbReference type="Pfam" id="PF08546">
    <property type="entry name" value="ApbA_C"/>
    <property type="match status" value="1"/>
</dbReference>
<dbReference type="OMA" id="NTSKRLW"/>
<evidence type="ECO:0000256" key="5">
    <source>
        <dbReference type="ARBA" id="ARBA00032024"/>
    </source>
</evidence>
<proteinExistence type="inferred from homology"/>
<dbReference type="NCBIfam" id="TIGR00745">
    <property type="entry name" value="apbA_panE"/>
    <property type="match status" value="1"/>
</dbReference>
<dbReference type="AlphaFoldDB" id="M3C811"/>
<evidence type="ECO:0000313" key="10">
    <source>
        <dbReference type="Proteomes" id="UP000016931"/>
    </source>
</evidence>
<dbReference type="PANTHER" id="PTHR43765">
    <property type="entry name" value="2-DEHYDROPANTOATE 2-REDUCTASE-RELATED"/>
    <property type="match status" value="1"/>
</dbReference>
<dbReference type="GO" id="GO:0015940">
    <property type="term" value="P:pantothenate biosynthetic process"/>
    <property type="evidence" value="ECO:0007669"/>
    <property type="project" value="InterPro"/>
</dbReference>
<evidence type="ECO:0000259" key="8">
    <source>
        <dbReference type="Pfam" id="PF08546"/>
    </source>
</evidence>
<dbReference type="Pfam" id="PF02558">
    <property type="entry name" value="ApbA"/>
    <property type="match status" value="1"/>
</dbReference>
<dbReference type="GO" id="GO:0008677">
    <property type="term" value="F:2-dehydropantoate 2-reductase activity"/>
    <property type="evidence" value="ECO:0007669"/>
    <property type="project" value="UniProtKB-EC"/>
</dbReference>
<dbReference type="GO" id="GO:0005739">
    <property type="term" value="C:mitochondrion"/>
    <property type="evidence" value="ECO:0007669"/>
    <property type="project" value="TreeGrafter"/>
</dbReference>
<keyword evidence="10" id="KW-1185">Reference proteome</keyword>
<dbReference type="SUPFAM" id="SSF48179">
    <property type="entry name" value="6-phosphogluconate dehydrogenase C-terminal domain-like"/>
    <property type="match status" value="1"/>
</dbReference>
<dbReference type="InterPro" id="IPR013752">
    <property type="entry name" value="KPA_reductase"/>
</dbReference>
<dbReference type="OrthoDB" id="73846at2759"/>
<feature type="compositionally biased region" description="Gly residues" evidence="6">
    <location>
        <begin position="16"/>
        <end position="31"/>
    </location>
</feature>
<dbReference type="SUPFAM" id="SSF51735">
    <property type="entry name" value="NAD(P)-binding Rossmann-fold domains"/>
    <property type="match status" value="1"/>
</dbReference>
<dbReference type="InterPro" id="IPR013332">
    <property type="entry name" value="KPR_N"/>
</dbReference>
<evidence type="ECO:0000313" key="9">
    <source>
        <dbReference type="EMBL" id="EMF08030.1"/>
    </source>
</evidence>
<dbReference type="Gene3D" id="1.10.1040.10">
    <property type="entry name" value="N-(1-d-carboxylethyl)-l-norvaline Dehydrogenase, domain 2"/>
    <property type="match status" value="1"/>
</dbReference>
<dbReference type="PANTHER" id="PTHR43765:SF2">
    <property type="entry name" value="2-DEHYDROPANTOATE 2-REDUCTASE"/>
    <property type="match status" value="1"/>
</dbReference>
<evidence type="ECO:0000256" key="3">
    <source>
        <dbReference type="ARBA" id="ARBA00022857"/>
    </source>
</evidence>
<feature type="region of interest" description="Disordered" evidence="6">
    <location>
        <begin position="167"/>
        <end position="214"/>
    </location>
</feature>
<name>M3C811_SPHMS</name>
<dbReference type="InterPro" id="IPR050838">
    <property type="entry name" value="Ketopantoate_reductase"/>
</dbReference>
<dbReference type="HOGENOM" id="CLU_031468_10_3_1"/>
<dbReference type="EMBL" id="KB456272">
    <property type="protein sequence ID" value="EMF08030.1"/>
    <property type="molecule type" value="Genomic_DNA"/>
</dbReference>
<dbReference type="Proteomes" id="UP000016931">
    <property type="component" value="Unassembled WGS sequence"/>
</dbReference>
<organism evidence="9 10">
    <name type="scientific">Sphaerulina musiva (strain SO2202)</name>
    <name type="common">Poplar stem canker fungus</name>
    <name type="synonym">Septoria musiva</name>
    <dbReference type="NCBI Taxonomy" id="692275"/>
    <lineage>
        <taxon>Eukaryota</taxon>
        <taxon>Fungi</taxon>
        <taxon>Dikarya</taxon>
        <taxon>Ascomycota</taxon>
        <taxon>Pezizomycotina</taxon>
        <taxon>Dothideomycetes</taxon>
        <taxon>Dothideomycetidae</taxon>
        <taxon>Mycosphaerellales</taxon>
        <taxon>Mycosphaerellaceae</taxon>
        <taxon>Sphaerulina</taxon>
    </lineage>
</organism>
<gene>
    <name evidence="9" type="ORF">SEPMUDRAFT_152332</name>
</gene>
<dbReference type="GO" id="GO:0050661">
    <property type="term" value="F:NADP binding"/>
    <property type="evidence" value="ECO:0007669"/>
    <property type="project" value="TreeGrafter"/>
</dbReference>
<feature type="domain" description="Ketopantoate reductase N-terminal" evidence="7">
    <location>
        <begin position="191"/>
        <end position="308"/>
    </location>
</feature>
<feature type="compositionally biased region" description="Basic and acidic residues" evidence="6">
    <location>
        <begin position="169"/>
        <end position="189"/>
    </location>
</feature>
<reference evidence="9 10" key="1">
    <citation type="journal article" date="2012" name="PLoS Pathog.">
        <title>Diverse lifestyles and strategies of plant pathogenesis encoded in the genomes of eighteen Dothideomycetes fungi.</title>
        <authorList>
            <person name="Ohm R.A."/>
            <person name="Feau N."/>
            <person name="Henrissat B."/>
            <person name="Schoch C.L."/>
            <person name="Horwitz B.A."/>
            <person name="Barry K.W."/>
            <person name="Condon B.J."/>
            <person name="Copeland A.C."/>
            <person name="Dhillon B."/>
            <person name="Glaser F."/>
            <person name="Hesse C.N."/>
            <person name="Kosti I."/>
            <person name="LaButti K."/>
            <person name="Lindquist E.A."/>
            <person name="Lucas S."/>
            <person name="Salamov A.A."/>
            <person name="Bradshaw R.E."/>
            <person name="Ciuffetti L."/>
            <person name="Hamelin R.C."/>
            <person name="Kema G.H.J."/>
            <person name="Lawrence C."/>
            <person name="Scott J.A."/>
            <person name="Spatafora J.W."/>
            <person name="Turgeon B.G."/>
            <person name="de Wit P.J.G.M."/>
            <person name="Zhong S."/>
            <person name="Goodwin S.B."/>
            <person name="Grigoriev I.V."/>
        </authorList>
    </citation>
    <scope>NUCLEOTIDE SEQUENCE [LARGE SCALE GENOMIC DNA]</scope>
    <source>
        <strain evidence="9 10">SO2202</strain>
    </source>
</reference>
<evidence type="ECO:0000256" key="6">
    <source>
        <dbReference type="SAM" id="MobiDB-lite"/>
    </source>
</evidence>
<evidence type="ECO:0000256" key="2">
    <source>
        <dbReference type="ARBA" id="ARBA00013014"/>
    </source>
</evidence>
<dbReference type="GeneID" id="27904519"/>
<dbReference type="InterPro" id="IPR008927">
    <property type="entry name" value="6-PGluconate_DH-like_C_sf"/>
</dbReference>
<dbReference type="InterPro" id="IPR003710">
    <property type="entry name" value="ApbA"/>
</dbReference>
<feature type="domain" description="Ketopantoate reductase C-terminal" evidence="8">
    <location>
        <begin position="368"/>
        <end position="495"/>
    </location>
</feature>
<comment type="similarity">
    <text evidence="1">Belongs to the ketopantoate reductase family.</text>
</comment>